<dbReference type="GO" id="GO:0016301">
    <property type="term" value="F:kinase activity"/>
    <property type="evidence" value="ECO:0007669"/>
    <property type="project" value="UniProtKB-KW"/>
</dbReference>
<protein>
    <submittedName>
        <fullName evidence="1">Acetylglutamate kinase</fullName>
    </submittedName>
</protein>
<organism evidence="1 2">
    <name type="scientific">Bacillus pseudomycoides</name>
    <dbReference type="NCBI Taxonomy" id="64104"/>
    <lineage>
        <taxon>Bacteria</taxon>
        <taxon>Bacillati</taxon>
        <taxon>Bacillota</taxon>
        <taxon>Bacilli</taxon>
        <taxon>Bacillales</taxon>
        <taxon>Bacillaceae</taxon>
        <taxon>Bacillus</taxon>
        <taxon>Bacillus cereus group</taxon>
    </lineage>
</organism>
<dbReference type="AlphaFoldDB" id="A0A1Y3MDD7"/>
<name>A0A1Y3MDD7_9BACI</name>
<proteinExistence type="predicted"/>
<keyword evidence="1" id="KW-0808">Transferase</keyword>
<evidence type="ECO:0000313" key="1">
    <source>
        <dbReference type="EMBL" id="OUM48086.1"/>
    </source>
</evidence>
<evidence type="ECO:0000313" key="2">
    <source>
        <dbReference type="Proteomes" id="UP000195321"/>
    </source>
</evidence>
<reference evidence="1 2" key="1">
    <citation type="submission" date="2017-02" db="EMBL/GenBank/DDBJ databases">
        <title>Bacillus pseudomycoides isolate FSL K6-0042.</title>
        <authorList>
            <person name="Kovac J."/>
        </authorList>
    </citation>
    <scope>NUCLEOTIDE SEQUENCE [LARGE SCALE GENOMIC DNA]</scope>
    <source>
        <strain evidence="1 2">FSL K6-0042</strain>
    </source>
</reference>
<comment type="caution">
    <text evidence="1">The sequence shown here is derived from an EMBL/GenBank/DDBJ whole genome shotgun (WGS) entry which is preliminary data.</text>
</comment>
<gene>
    <name evidence="1" type="ORF">BW425_15405</name>
</gene>
<dbReference type="Proteomes" id="UP000195321">
    <property type="component" value="Unassembled WGS sequence"/>
</dbReference>
<sequence>MWQNEQGYSGGYPYYQRNCSNSACLNPYCQCGENCRCDHNHQCHGGGNLVYTQQKVNLSNSMRSVWEQHVYWTRMTIISIAFGLPDIDVVTARLLRNAVDMGDLLKPYYGNEIATMYNNLIREHLVIAAELVKAAKAGNQETATAAERKWYVNGAEISQFLNRINPFISREGFQKMFFEHLTLTKTEAVLMLQGDFKSSITVFDKIEAEALQMADTITIAIVKQFPKMFYIYI</sequence>
<accession>A0A1Y3MDD7</accession>
<keyword evidence="1" id="KW-0418">Kinase</keyword>
<dbReference type="EMBL" id="MWPX01000016">
    <property type="protein sequence ID" value="OUM48086.1"/>
    <property type="molecule type" value="Genomic_DNA"/>
</dbReference>
<dbReference type="RefSeq" id="WP_016113823.1">
    <property type="nucleotide sequence ID" value="NZ_JARHXM010000021.1"/>
</dbReference>